<keyword evidence="4" id="KW-1185">Reference proteome</keyword>
<dbReference type="Gene3D" id="1.10.405.20">
    <property type="match status" value="1"/>
</dbReference>
<feature type="signal peptide" evidence="1">
    <location>
        <begin position="1"/>
        <end position="19"/>
    </location>
</feature>
<organism evidence="2">
    <name type="scientific">Gaeumannomyces tritici (strain R3-111a-1)</name>
    <name type="common">Wheat and barley take-all root rot fungus</name>
    <name type="synonym">Gaeumannomyces graminis var. tritici</name>
    <dbReference type="NCBI Taxonomy" id="644352"/>
    <lineage>
        <taxon>Eukaryota</taxon>
        <taxon>Fungi</taxon>
        <taxon>Dikarya</taxon>
        <taxon>Ascomycota</taxon>
        <taxon>Pezizomycotina</taxon>
        <taxon>Sordariomycetes</taxon>
        <taxon>Sordariomycetidae</taxon>
        <taxon>Magnaporthales</taxon>
        <taxon>Magnaporthaceae</taxon>
        <taxon>Gaeumannomyces</taxon>
    </lineage>
</organism>
<evidence type="ECO:0000256" key="1">
    <source>
        <dbReference type="SAM" id="SignalP"/>
    </source>
</evidence>
<reference evidence="3" key="5">
    <citation type="submission" date="2018-04" db="UniProtKB">
        <authorList>
            <consortium name="EnsemblFungi"/>
        </authorList>
    </citation>
    <scope>IDENTIFICATION</scope>
    <source>
        <strain evidence="3">R3-111a-1</strain>
    </source>
</reference>
<dbReference type="Gene3D" id="3.50.50.60">
    <property type="entry name" value="FAD/NAD(P)-binding domain"/>
    <property type="match status" value="1"/>
</dbReference>
<dbReference type="RefSeq" id="XP_009221552.1">
    <property type="nucleotide sequence ID" value="XM_009223288.1"/>
</dbReference>
<evidence type="ECO:0000313" key="4">
    <source>
        <dbReference type="Proteomes" id="UP000006039"/>
    </source>
</evidence>
<keyword evidence="1" id="KW-0732">Signal</keyword>
<gene>
    <name evidence="3" type="primary">20345943</name>
    <name evidence="2" type="ORF">GGTG_05485</name>
</gene>
<dbReference type="AlphaFoldDB" id="J3NW22"/>
<name>J3NW22_GAET3</name>
<dbReference type="eggNOG" id="ENOG502SIR2">
    <property type="taxonomic scope" value="Eukaryota"/>
</dbReference>
<sequence length="487" mass="53218">MVNQRLLTALAWSPLLIKAAPLNGAEFTSVITRDVAILGGGASGSHAAVRLREDFGHSVVVVEAKDHLGGHVATYNDPVTKSPYDFGVNSYVDTGGARAFFGRMGVNTSSPTRALRTNVYADFRTGEAVPNWVSPNNSAALETYLQLCLKYQDLMLPSYDKFPAGKQIPEELLMPFGEFVAKHGIQAALPIIFTIAGMGTGGNMLKLPTLYMMQAFGVPMIMSLRPTTGMGFVPASRNNSELYGNIGRLLGNDVLYSSRVEWAERRNGKPGCPGGVKLVVRRADGSKVLVKAKRLLVAFEPTLEALNGLGTDRNERDVFRHWKSSRGYVGIVTHPALPAAVSIINTPAEQAPDNYLVDYKGPFVVRYEHYGAPSNLYRVLMFGEDGFTAEQAKALTQTSFDKLVAKGVVPANATGEPVKFVAFSDHRQMHLHFSPEELKAGFIQKQYALQGYRSTFYTGAAWTAQFTNAVWTFNDEILPKVVKGLKK</sequence>
<evidence type="ECO:0000313" key="2">
    <source>
        <dbReference type="EMBL" id="EJT75552.1"/>
    </source>
</evidence>
<dbReference type="Gene3D" id="3.30.70.1990">
    <property type="match status" value="1"/>
</dbReference>
<dbReference type="EMBL" id="GL385397">
    <property type="protein sequence ID" value="EJT75552.1"/>
    <property type="molecule type" value="Genomic_DNA"/>
</dbReference>
<evidence type="ECO:0008006" key="5">
    <source>
        <dbReference type="Google" id="ProtNLM"/>
    </source>
</evidence>
<dbReference type="HOGENOM" id="CLU_028280_0_0_1"/>
<dbReference type="GeneID" id="20345943"/>
<reference evidence="3" key="4">
    <citation type="journal article" date="2015" name="G3 (Bethesda)">
        <title>Genome sequences of three phytopathogenic species of the Magnaporthaceae family of fungi.</title>
        <authorList>
            <person name="Okagaki L.H."/>
            <person name="Nunes C.C."/>
            <person name="Sailsbery J."/>
            <person name="Clay B."/>
            <person name="Brown D."/>
            <person name="John T."/>
            <person name="Oh Y."/>
            <person name="Young N."/>
            <person name="Fitzgerald M."/>
            <person name="Haas B.J."/>
            <person name="Zeng Q."/>
            <person name="Young S."/>
            <person name="Adiconis X."/>
            <person name="Fan L."/>
            <person name="Levin J.Z."/>
            <person name="Mitchell T.K."/>
            <person name="Okubara P.A."/>
            <person name="Farman M.L."/>
            <person name="Kohn L.M."/>
            <person name="Birren B."/>
            <person name="Ma L.-J."/>
            <person name="Dean R.A."/>
        </authorList>
    </citation>
    <scope>NUCLEOTIDE SEQUENCE</scope>
    <source>
        <strain evidence="3">R3-111a-1</strain>
    </source>
</reference>
<dbReference type="InterPro" id="IPR036188">
    <property type="entry name" value="FAD/NAD-bd_sf"/>
</dbReference>
<dbReference type="VEuPathDB" id="FungiDB:GGTG_05485"/>
<dbReference type="EnsemblFungi" id="EJT75552">
    <property type="protein sequence ID" value="EJT75552"/>
    <property type="gene ID" value="GGTG_05485"/>
</dbReference>
<protein>
    <recommendedName>
        <fullName evidence="5">Amine oxidase domain-containing protein</fullName>
    </recommendedName>
</protein>
<dbReference type="SUPFAM" id="SSF51905">
    <property type="entry name" value="FAD/NAD(P)-binding domain"/>
    <property type="match status" value="1"/>
</dbReference>
<reference evidence="2" key="3">
    <citation type="submission" date="2010-09" db="EMBL/GenBank/DDBJ databases">
        <title>Annotation of Gaeumannomyces graminis var. tritici R3-111a-1.</title>
        <authorList>
            <consortium name="The Broad Institute Genome Sequencing Platform"/>
            <person name="Ma L.-J."/>
            <person name="Dead R."/>
            <person name="Young S.K."/>
            <person name="Zeng Q."/>
            <person name="Gargeya S."/>
            <person name="Fitzgerald M."/>
            <person name="Haas B."/>
            <person name="Abouelleil A."/>
            <person name="Alvarado L."/>
            <person name="Arachchi H.M."/>
            <person name="Berlin A."/>
            <person name="Brown A."/>
            <person name="Chapman S.B."/>
            <person name="Chen Z."/>
            <person name="Dunbar C."/>
            <person name="Freedman E."/>
            <person name="Gearin G."/>
            <person name="Gellesch M."/>
            <person name="Goldberg J."/>
            <person name="Griggs A."/>
            <person name="Gujja S."/>
            <person name="Heiman D."/>
            <person name="Howarth C."/>
            <person name="Larson L."/>
            <person name="Lui A."/>
            <person name="MacDonald P.J.P."/>
            <person name="Mehta T."/>
            <person name="Montmayeur A."/>
            <person name="Murphy C."/>
            <person name="Neiman D."/>
            <person name="Pearson M."/>
            <person name="Priest M."/>
            <person name="Roberts A."/>
            <person name="Saif S."/>
            <person name="Shea T."/>
            <person name="Shenoy N."/>
            <person name="Sisk P."/>
            <person name="Stolte C."/>
            <person name="Sykes S."/>
            <person name="Yandava C."/>
            <person name="Wortman J."/>
            <person name="Nusbaum C."/>
            <person name="Birren B."/>
        </authorList>
    </citation>
    <scope>NUCLEOTIDE SEQUENCE</scope>
    <source>
        <strain evidence="2">R3-111a-1</strain>
    </source>
</reference>
<proteinExistence type="predicted"/>
<dbReference type="OrthoDB" id="68575at2759"/>
<reference evidence="2" key="2">
    <citation type="submission" date="2010-07" db="EMBL/GenBank/DDBJ databases">
        <authorList>
            <consortium name="The Broad Institute Genome Sequencing Platform"/>
            <consortium name="Broad Institute Genome Sequencing Center for Infectious Disease"/>
            <person name="Ma L.-J."/>
            <person name="Dead R."/>
            <person name="Young S."/>
            <person name="Zeng Q."/>
            <person name="Koehrsen M."/>
            <person name="Alvarado L."/>
            <person name="Berlin A."/>
            <person name="Chapman S.B."/>
            <person name="Chen Z."/>
            <person name="Freedman E."/>
            <person name="Gellesch M."/>
            <person name="Goldberg J."/>
            <person name="Griggs A."/>
            <person name="Gujja S."/>
            <person name="Heilman E.R."/>
            <person name="Heiman D."/>
            <person name="Hepburn T."/>
            <person name="Howarth C."/>
            <person name="Jen D."/>
            <person name="Larson L."/>
            <person name="Mehta T."/>
            <person name="Neiman D."/>
            <person name="Pearson M."/>
            <person name="Roberts A."/>
            <person name="Saif S."/>
            <person name="Shea T."/>
            <person name="Shenoy N."/>
            <person name="Sisk P."/>
            <person name="Stolte C."/>
            <person name="Sykes S."/>
            <person name="Walk T."/>
            <person name="White J."/>
            <person name="Yandava C."/>
            <person name="Haas B."/>
            <person name="Nusbaum C."/>
            <person name="Birren B."/>
        </authorList>
    </citation>
    <scope>NUCLEOTIDE SEQUENCE</scope>
    <source>
        <strain evidence="2">R3-111a-1</strain>
    </source>
</reference>
<accession>J3NW22</accession>
<dbReference type="Pfam" id="PF13450">
    <property type="entry name" value="NAD_binding_8"/>
    <property type="match status" value="1"/>
</dbReference>
<evidence type="ECO:0000313" key="3">
    <source>
        <dbReference type="EnsemblFungi" id="EJT75552"/>
    </source>
</evidence>
<feature type="chain" id="PRO_5015094564" description="Amine oxidase domain-containing protein" evidence="1">
    <location>
        <begin position="20"/>
        <end position="487"/>
    </location>
</feature>
<reference evidence="4" key="1">
    <citation type="submission" date="2010-07" db="EMBL/GenBank/DDBJ databases">
        <title>The genome sequence of Gaeumannomyces graminis var. tritici strain R3-111a-1.</title>
        <authorList>
            <consortium name="The Broad Institute Genome Sequencing Platform"/>
            <person name="Ma L.-J."/>
            <person name="Dead R."/>
            <person name="Young S."/>
            <person name="Zeng Q."/>
            <person name="Koehrsen M."/>
            <person name="Alvarado L."/>
            <person name="Berlin A."/>
            <person name="Chapman S.B."/>
            <person name="Chen Z."/>
            <person name="Freedman E."/>
            <person name="Gellesch M."/>
            <person name="Goldberg J."/>
            <person name="Griggs A."/>
            <person name="Gujja S."/>
            <person name="Heilman E.R."/>
            <person name="Heiman D."/>
            <person name="Hepburn T."/>
            <person name="Howarth C."/>
            <person name="Jen D."/>
            <person name="Larson L."/>
            <person name="Mehta T."/>
            <person name="Neiman D."/>
            <person name="Pearson M."/>
            <person name="Roberts A."/>
            <person name="Saif S."/>
            <person name="Shea T."/>
            <person name="Shenoy N."/>
            <person name="Sisk P."/>
            <person name="Stolte C."/>
            <person name="Sykes S."/>
            <person name="Walk T."/>
            <person name="White J."/>
            <person name="Yandava C."/>
            <person name="Haas B."/>
            <person name="Nusbaum C."/>
            <person name="Birren B."/>
        </authorList>
    </citation>
    <scope>NUCLEOTIDE SEQUENCE [LARGE SCALE GENOMIC DNA]</scope>
    <source>
        <strain evidence="4">R3-111a-1</strain>
    </source>
</reference>
<dbReference type="Proteomes" id="UP000006039">
    <property type="component" value="Unassembled WGS sequence"/>
</dbReference>